<dbReference type="SUPFAM" id="SSF144122">
    <property type="entry name" value="Tim10-like"/>
    <property type="match status" value="1"/>
</dbReference>
<keyword evidence="8" id="KW-0496">Mitochondrion</keyword>
<feature type="domain" description="Tim10-like" evidence="9">
    <location>
        <begin position="27"/>
        <end position="90"/>
    </location>
</feature>
<comment type="similarity">
    <text evidence="2 8">Belongs to the small Tim family.</text>
</comment>
<keyword evidence="6 8" id="KW-1015">Disulfide bond</keyword>
<dbReference type="Gene3D" id="1.10.287.810">
    <property type="entry name" value="Mitochondrial import inner membrane translocase subunit tim13 like domains"/>
    <property type="match status" value="1"/>
</dbReference>
<evidence type="ECO:0000256" key="8">
    <source>
        <dbReference type="RuleBase" id="RU367043"/>
    </source>
</evidence>
<sequence>MDQTSVSPEMASALQNLSAKDRQDLNQFIQGESQKAQIQQTVHGLTDTCFKKCITSRITQGGLDRYEEPCMRNCVDRFMDANQTVIQHLERMRQ</sequence>
<protein>
    <recommendedName>
        <fullName evidence="8">Mitochondrial import inner membrane translocase subunit</fullName>
    </recommendedName>
</protein>
<comment type="subcellular location">
    <subcellularLocation>
        <location evidence="1 8">Mitochondrion inner membrane</location>
        <topology evidence="1 8">Peripheral membrane protein</topology>
        <orientation evidence="1 8">Intermembrane side</orientation>
    </subcellularLocation>
</comment>
<evidence type="ECO:0000256" key="7">
    <source>
        <dbReference type="ARBA" id="ARBA00023186"/>
    </source>
</evidence>
<dbReference type="Proteomes" id="UP001056384">
    <property type="component" value="Chromosome 3"/>
</dbReference>
<comment type="domain">
    <text evidence="8">The twin CX3C motif contains 4 conserved Cys residues that form 2 disulfide bonds in the mitochondrial intermembrane space.</text>
</comment>
<dbReference type="InterPro" id="IPR004217">
    <property type="entry name" value="Tim10-like"/>
</dbReference>
<evidence type="ECO:0000256" key="1">
    <source>
        <dbReference type="ARBA" id="ARBA00004137"/>
    </source>
</evidence>
<evidence type="ECO:0000256" key="3">
    <source>
        <dbReference type="ARBA" id="ARBA00022792"/>
    </source>
</evidence>
<evidence type="ECO:0000256" key="2">
    <source>
        <dbReference type="ARBA" id="ARBA00006720"/>
    </source>
</evidence>
<evidence type="ECO:0000313" key="11">
    <source>
        <dbReference type="Proteomes" id="UP001056384"/>
    </source>
</evidence>
<dbReference type="InterPro" id="IPR035427">
    <property type="entry name" value="Tim10-like_dom_sf"/>
</dbReference>
<evidence type="ECO:0000256" key="5">
    <source>
        <dbReference type="ARBA" id="ARBA00023010"/>
    </source>
</evidence>
<gene>
    <name evidence="10" type="ORF">Slin15195_G048470</name>
</gene>
<keyword evidence="3 8" id="KW-0472">Membrane</keyword>
<keyword evidence="4 8" id="KW-0653">Protein transport</keyword>
<dbReference type="Pfam" id="PF02953">
    <property type="entry name" value="zf-Tim10_DDP"/>
    <property type="match status" value="1"/>
</dbReference>
<dbReference type="GO" id="GO:0015031">
    <property type="term" value="P:protein transport"/>
    <property type="evidence" value="ECO:0007669"/>
    <property type="project" value="UniProtKB-KW"/>
</dbReference>
<dbReference type="AlphaFoldDB" id="A0A9Q9EJN2"/>
<evidence type="ECO:0000256" key="6">
    <source>
        <dbReference type="ARBA" id="ARBA00023157"/>
    </source>
</evidence>
<comment type="function">
    <text evidence="8">Mitochondrial intermembrane chaperone that participates in the import and insertion of some multi-pass transmembrane proteins into the mitochondrial inner membrane. Also required for the transfer of beta-barrel precursors from the TOM complex to the sorting and assembly machinery (SAM complex) of the outer membrane. Acts as a chaperone-like protein that protects the hydrophobic precursors from aggregation and guide them through the mitochondrial intermembrane space.</text>
</comment>
<keyword evidence="8" id="KW-0813">Transport</keyword>
<reference evidence="10" key="1">
    <citation type="submission" date="2022-06" db="EMBL/GenBank/DDBJ databases">
        <title>Complete genome sequences of two strains of the flax pathogen Septoria linicola.</title>
        <authorList>
            <person name="Lapalu N."/>
            <person name="Simon A."/>
            <person name="Demenou B."/>
            <person name="Paumier D."/>
            <person name="Guillot M.-P."/>
            <person name="Gout L."/>
            <person name="Valade R."/>
        </authorList>
    </citation>
    <scope>NUCLEOTIDE SEQUENCE</scope>
    <source>
        <strain evidence="10">SE15195</strain>
    </source>
</reference>
<keyword evidence="5 8" id="KW-0811">Translocation</keyword>
<evidence type="ECO:0000256" key="4">
    <source>
        <dbReference type="ARBA" id="ARBA00022927"/>
    </source>
</evidence>
<keyword evidence="7 8" id="KW-0143">Chaperone</keyword>
<comment type="subunit">
    <text evidence="8">Heterohexamer.</text>
</comment>
<proteinExistence type="inferred from homology"/>
<dbReference type="GO" id="GO:0005743">
    <property type="term" value="C:mitochondrial inner membrane"/>
    <property type="evidence" value="ECO:0007669"/>
    <property type="project" value="UniProtKB-SubCell"/>
</dbReference>
<keyword evidence="11" id="KW-1185">Reference proteome</keyword>
<accession>A0A9Q9EJN2</accession>
<evidence type="ECO:0000313" key="10">
    <source>
        <dbReference type="EMBL" id="USW51528.1"/>
    </source>
</evidence>
<dbReference type="OrthoDB" id="344165at2759"/>
<evidence type="ECO:0000259" key="9">
    <source>
        <dbReference type="Pfam" id="PF02953"/>
    </source>
</evidence>
<name>A0A9Q9EJN2_9PEZI</name>
<keyword evidence="3 8" id="KW-0999">Mitochondrion inner membrane</keyword>
<dbReference type="EMBL" id="CP099420">
    <property type="protein sequence ID" value="USW51528.1"/>
    <property type="molecule type" value="Genomic_DNA"/>
</dbReference>
<organism evidence="10 11">
    <name type="scientific">Septoria linicola</name>
    <dbReference type="NCBI Taxonomy" id="215465"/>
    <lineage>
        <taxon>Eukaryota</taxon>
        <taxon>Fungi</taxon>
        <taxon>Dikarya</taxon>
        <taxon>Ascomycota</taxon>
        <taxon>Pezizomycotina</taxon>
        <taxon>Dothideomycetes</taxon>
        <taxon>Dothideomycetidae</taxon>
        <taxon>Mycosphaerellales</taxon>
        <taxon>Mycosphaerellaceae</taxon>
        <taxon>Septoria</taxon>
    </lineage>
</organism>